<evidence type="ECO:0008006" key="4">
    <source>
        <dbReference type="Google" id="ProtNLM"/>
    </source>
</evidence>
<name>A0A3Q0R454_AMPCI</name>
<dbReference type="PANTHER" id="PTHR11505">
    <property type="entry name" value="L1 TRANSPOSABLE ELEMENT-RELATED"/>
    <property type="match status" value="1"/>
</dbReference>
<proteinExistence type="predicted"/>
<dbReference type="AlphaFoldDB" id="A0A3Q0R454"/>
<reference evidence="2" key="1">
    <citation type="submission" date="2025-08" db="UniProtKB">
        <authorList>
            <consortium name="Ensembl"/>
        </authorList>
    </citation>
    <scope>IDENTIFICATION</scope>
</reference>
<evidence type="ECO:0000256" key="1">
    <source>
        <dbReference type="SAM" id="Coils"/>
    </source>
</evidence>
<evidence type="ECO:0000313" key="3">
    <source>
        <dbReference type="Proteomes" id="UP000261340"/>
    </source>
</evidence>
<dbReference type="GeneTree" id="ENSGT00940000167395"/>
<keyword evidence="1" id="KW-0175">Coiled coil</keyword>
<evidence type="ECO:0000313" key="2">
    <source>
        <dbReference type="Ensembl" id="ENSACIP00000004060.1"/>
    </source>
</evidence>
<dbReference type="Gene3D" id="1.20.5.340">
    <property type="match status" value="1"/>
</dbReference>
<organism evidence="2 3">
    <name type="scientific">Amphilophus citrinellus</name>
    <name type="common">Midas cichlid</name>
    <name type="synonym">Cichlasoma citrinellum</name>
    <dbReference type="NCBI Taxonomy" id="61819"/>
    <lineage>
        <taxon>Eukaryota</taxon>
        <taxon>Metazoa</taxon>
        <taxon>Chordata</taxon>
        <taxon>Craniata</taxon>
        <taxon>Vertebrata</taxon>
        <taxon>Euteleostomi</taxon>
        <taxon>Actinopterygii</taxon>
        <taxon>Neopterygii</taxon>
        <taxon>Teleostei</taxon>
        <taxon>Neoteleostei</taxon>
        <taxon>Acanthomorphata</taxon>
        <taxon>Ovalentaria</taxon>
        <taxon>Cichlomorphae</taxon>
        <taxon>Cichliformes</taxon>
        <taxon>Cichlidae</taxon>
        <taxon>New World cichlids</taxon>
        <taxon>Cichlasomatinae</taxon>
        <taxon>Heroini</taxon>
        <taxon>Amphilophus</taxon>
    </lineage>
</organism>
<dbReference type="Ensembl" id="ENSACIT00000004194.1">
    <property type="protein sequence ID" value="ENSACIP00000004060.1"/>
    <property type="gene ID" value="ENSACIG00000003223.1"/>
</dbReference>
<feature type="coiled-coil region" evidence="1">
    <location>
        <begin position="120"/>
        <end position="154"/>
    </location>
</feature>
<keyword evidence="3" id="KW-1185">Reference proteome</keyword>
<sequence>VEYPSCNHGQTLIQTDGSISKIAPVRSAAVVPAPTLCLSILGLALILDFIIPPALCHITYDRQTLFNIRIQHSALVDYTMPKRDETQKSSAAVSNKAILAAVNSHKDELLKVYTLVDSLKKSLEGRLDSIEARLTTLQREHSEAQHRLDDIDAALSSTDVRVSALEATCSELAAANVLLKAKLNDLEGRSHRQNIRIVGIKEGEEGGRPTEFVSKLISELFGQDNFPRPVKIDRAHRALRPKPPTHERPRIIIARVHNVRDVMNILRLSRQQAPLLYHGQRLSIFPDYTAEVSAQRQAFNTVRKKLVEAGAKCSMRFPAKLLVSLNDTVKTFDSPTDAEQFVNSLSYNG</sequence>
<accession>A0A3Q0R454</accession>
<dbReference type="InterPro" id="IPR004244">
    <property type="entry name" value="Transposase_22"/>
</dbReference>
<dbReference type="Proteomes" id="UP000261340">
    <property type="component" value="Unplaced"/>
</dbReference>
<dbReference type="STRING" id="61819.ENSACIP00000004060"/>
<dbReference type="Gene3D" id="3.30.70.1820">
    <property type="entry name" value="L1 transposable element, RRM domain"/>
    <property type="match status" value="1"/>
</dbReference>
<reference evidence="2" key="2">
    <citation type="submission" date="2025-09" db="UniProtKB">
        <authorList>
            <consortium name="Ensembl"/>
        </authorList>
    </citation>
    <scope>IDENTIFICATION</scope>
</reference>
<dbReference type="OMA" id="FNIRIQH"/>
<protein>
    <recommendedName>
        <fullName evidence="4">L1 transposable element RRM domain-containing protein</fullName>
    </recommendedName>
</protein>